<gene>
    <name evidence="2" type="ORF">B0I36DRAFT_57999</name>
</gene>
<dbReference type="EMBL" id="JAGTJQ010000017">
    <property type="protein sequence ID" value="KAH7010641.1"/>
    <property type="molecule type" value="Genomic_DNA"/>
</dbReference>
<comment type="caution">
    <text evidence="2">The sequence shown here is derived from an EMBL/GenBank/DDBJ whole genome shotgun (WGS) entry which is preliminary data.</text>
</comment>
<proteinExistence type="predicted"/>
<evidence type="ECO:0000256" key="1">
    <source>
        <dbReference type="SAM" id="Phobius"/>
    </source>
</evidence>
<dbReference type="GeneID" id="70192596"/>
<sequence>MAWVSTMHLAILAVVLASVMLSPVVLRLFRRNRESRPDGLQVVSDPKAAKFEIVAVHGLGAHPEYTWTCQAPANSTDAASVQRVHLLKDLLLPDFPAARILSFAHNSDWLINAPVKTAQEIGYMLLQQLKCHRSRHPVRFRECL</sequence>
<keyword evidence="3" id="KW-1185">Reference proteome</keyword>
<keyword evidence="1" id="KW-0472">Membrane</keyword>
<dbReference type="Proteomes" id="UP000756346">
    <property type="component" value="Unassembled WGS sequence"/>
</dbReference>
<accession>A0A9P8XQ04</accession>
<name>A0A9P8XQ04_9PEZI</name>
<organism evidence="2 3">
    <name type="scientific">Microdochium trichocladiopsis</name>
    <dbReference type="NCBI Taxonomy" id="1682393"/>
    <lineage>
        <taxon>Eukaryota</taxon>
        <taxon>Fungi</taxon>
        <taxon>Dikarya</taxon>
        <taxon>Ascomycota</taxon>
        <taxon>Pezizomycotina</taxon>
        <taxon>Sordariomycetes</taxon>
        <taxon>Xylariomycetidae</taxon>
        <taxon>Xylariales</taxon>
        <taxon>Microdochiaceae</taxon>
        <taxon>Microdochium</taxon>
    </lineage>
</organism>
<dbReference type="AlphaFoldDB" id="A0A9P8XQ04"/>
<keyword evidence="1" id="KW-1133">Transmembrane helix</keyword>
<dbReference type="OrthoDB" id="7464126at2759"/>
<dbReference type="RefSeq" id="XP_046004172.1">
    <property type="nucleotide sequence ID" value="XM_046163050.1"/>
</dbReference>
<evidence type="ECO:0000313" key="3">
    <source>
        <dbReference type="Proteomes" id="UP000756346"/>
    </source>
</evidence>
<keyword evidence="1" id="KW-0812">Transmembrane</keyword>
<protein>
    <submittedName>
        <fullName evidence="2">Uncharacterized protein</fullName>
    </submittedName>
</protein>
<evidence type="ECO:0000313" key="2">
    <source>
        <dbReference type="EMBL" id="KAH7010641.1"/>
    </source>
</evidence>
<dbReference type="InterPro" id="IPR052374">
    <property type="entry name" value="SERAC1"/>
</dbReference>
<dbReference type="PANTHER" id="PTHR48182">
    <property type="entry name" value="PROTEIN SERAC1"/>
    <property type="match status" value="1"/>
</dbReference>
<feature type="transmembrane region" description="Helical" evidence="1">
    <location>
        <begin position="6"/>
        <end position="26"/>
    </location>
</feature>
<dbReference type="PANTHER" id="PTHR48182:SF3">
    <property type="entry name" value="DUF676 DOMAIN-CONTAINING PROTEIN"/>
    <property type="match status" value="1"/>
</dbReference>
<reference evidence="2" key="1">
    <citation type="journal article" date="2021" name="Nat. Commun.">
        <title>Genetic determinants of endophytism in the Arabidopsis root mycobiome.</title>
        <authorList>
            <person name="Mesny F."/>
            <person name="Miyauchi S."/>
            <person name="Thiergart T."/>
            <person name="Pickel B."/>
            <person name="Atanasova L."/>
            <person name="Karlsson M."/>
            <person name="Huettel B."/>
            <person name="Barry K.W."/>
            <person name="Haridas S."/>
            <person name="Chen C."/>
            <person name="Bauer D."/>
            <person name="Andreopoulos W."/>
            <person name="Pangilinan J."/>
            <person name="LaButti K."/>
            <person name="Riley R."/>
            <person name="Lipzen A."/>
            <person name="Clum A."/>
            <person name="Drula E."/>
            <person name="Henrissat B."/>
            <person name="Kohler A."/>
            <person name="Grigoriev I.V."/>
            <person name="Martin F.M."/>
            <person name="Hacquard S."/>
        </authorList>
    </citation>
    <scope>NUCLEOTIDE SEQUENCE</scope>
    <source>
        <strain evidence="2">MPI-CAGE-CH-0230</strain>
    </source>
</reference>